<comment type="subcellular location">
    <subcellularLocation>
        <location evidence="1">Membrane</location>
        <topology evidence="1">Multi-pass membrane protein</topology>
    </subcellularLocation>
</comment>
<dbReference type="GO" id="GO:0009403">
    <property type="term" value="P:toxin biosynthetic process"/>
    <property type="evidence" value="ECO:0007669"/>
    <property type="project" value="InterPro"/>
</dbReference>
<keyword evidence="7" id="KW-1185">Reference proteome</keyword>
<dbReference type="PANTHER" id="PTHR36926:SF1">
    <property type="entry name" value="COLICIN V PRODUCTION PROTEIN"/>
    <property type="match status" value="1"/>
</dbReference>
<keyword evidence="2 5" id="KW-0812">Transmembrane</keyword>
<dbReference type="RefSeq" id="WP_109647411.1">
    <property type="nucleotide sequence ID" value="NZ_QGGB01000008.1"/>
</dbReference>
<evidence type="ECO:0000313" key="7">
    <source>
        <dbReference type="Proteomes" id="UP000245533"/>
    </source>
</evidence>
<feature type="transmembrane region" description="Helical" evidence="5">
    <location>
        <begin position="28"/>
        <end position="46"/>
    </location>
</feature>
<sequence>MNTLDFIILLPIAYFAWRGFMNGFIKEILSIAGIVIAVFLTFEYMADVSRMFRPIFSNGSQATIAAGIFIFVLTVAMAQFIAYAAGKFLELININFINKLVGLIFGSLKSGIIVSAFLLLLAGFNLPGETARNESISYPYVIYLAPAVFDLASAVYPGAENFIETIEKTLEENNPIRNLPLFEDSDS</sequence>
<dbReference type="AlphaFoldDB" id="A0A316TRN2"/>
<gene>
    <name evidence="6" type="ORF">DDZ15_12370</name>
</gene>
<dbReference type="InterPro" id="IPR003825">
    <property type="entry name" value="Colicin-V_CvpA"/>
</dbReference>
<protein>
    <submittedName>
        <fullName evidence="6">CvpA family protein</fullName>
    </submittedName>
</protein>
<reference evidence="6 7" key="1">
    <citation type="submission" date="2018-05" db="EMBL/GenBank/DDBJ databases">
        <title>Rhodohalobacter halophilus gen. nov., sp. nov., a moderately halophilic member of the family Balneolaceae.</title>
        <authorList>
            <person name="Liu Z.-W."/>
        </authorList>
    </citation>
    <scope>NUCLEOTIDE SEQUENCE [LARGE SCALE GENOMIC DNA]</scope>
    <source>
        <strain evidence="6 7">8A47</strain>
    </source>
</reference>
<organism evidence="6 7">
    <name type="scientific">Rhodohalobacter mucosus</name>
    <dbReference type="NCBI Taxonomy" id="2079485"/>
    <lineage>
        <taxon>Bacteria</taxon>
        <taxon>Pseudomonadati</taxon>
        <taxon>Balneolota</taxon>
        <taxon>Balneolia</taxon>
        <taxon>Balneolales</taxon>
        <taxon>Balneolaceae</taxon>
        <taxon>Rhodohalobacter</taxon>
    </lineage>
</organism>
<comment type="caution">
    <text evidence="6">The sequence shown here is derived from an EMBL/GenBank/DDBJ whole genome shotgun (WGS) entry which is preliminary data.</text>
</comment>
<evidence type="ECO:0000256" key="3">
    <source>
        <dbReference type="ARBA" id="ARBA00022989"/>
    </source>
</evidence>
<dbReference type="OrthoDB" id="9799585at2"/>
<evidence type="ECO:0000256" key="4">
    <source>
        <dbReference type="ARBA" id="ARBA00023136"/>
    </source>
</evidence>
<evidence type="ECO:0000313" key="6">
    <source>
        <dbReference type="EMBL" id="PWN05969.1"/>
    </source>
</evidence>
<evidence type="ECO:0000256" key="2">
    <source>
        <dbReference type="ARBA" id="ARBA00022692"/>
    </source>
</evidence>
<feature type="transmembrane region" description="Helical" evidence="5">
    <location>
        <begin position="66"/>
        <end position="88"/>
    </location>
</feature>
<keyword evidence="4 5" id="KW-0472">Membrane</keyword>
<accession>A0A316TRN2</accession>
<proteinExistence type="predicted"/>
<dbReference type="EMBL" id="QGGB01000008">
    <property type="protein sequence ID" value="PWN05969.1"/>
    <property type="molecule type" value="Genomic_DNA"/>
</dbReference>
<dbReference type="Pfam" id="PF02674">
    <property type="entry name" value="Colicin_V"/>
    <property type="match status" value="1"/>
</dbReference>
<evidence type="ECO:0000256" key="1">
    <source>
        <dbReference type="ARBA" id="ARBA00004141"/>
    </source>
</evidence>
<name>A0A316TRN2_9BACT</name>
<feature type="transmembrane region" description="Helical" evidence="5">
    <location>
        <begin position="100"/>
        <end position="124"/>
    </location>
</feature>
<dbReference type="InterPro" id="IPR052719">
    <property type="entry name" value="CvpA-like"/>
</dbReference>
<dbReference type="GO" id="GO:0016020">
    <property type="term" value="C:membrane"/>
    <property type="evidence" value="ECO:0007669"/>
    <property type="project" value="UniProtKB-SubCell"/>
</dbReference>
<keyword evidence="3 5" id="KW-1133">Transmembrane helix</keyword>
<dbReference type="PANTHER" id="PTHR36926">
    <property type="entry name" value="COLICIN V PRODUCTION PROTEIN"/>
    <property type="match status" value="1"/>
</dbReference>
<evidence type="ECO:0000256" key="5">
    <source>
        <dbReference type="SAM" id="Phobius"/>
    </source>
</evidence>
<dbReference type="Proteomes" id="UP000245533">
    <property type="component" value="Unassembled WGS sequence"/>
</dbReference>